<dbReference type="Proteomes" id="UP001183615">
    <property type="component" value="Unassembled WGS sequence"/>
</dbReference>
<feature type="region of interest" description="Disordered" evidence="1">
    <location>
        <begin position="139"/>
        <end position="160"/>
    </location>
</feature>
<dbReference type="InterPro" id="IPR011037">
    <property type="entry name" value="Pyrv_Knase-like_insert_dom_sf"/>
</dbReference>
<gene>
    <name evidence="3" type="ORF">RM779_16690</name>
</gene>
<dbReference type="SUPFAM" id="SSF141673">
    <property type="entry name" value="MOSC N-terminal domain-like"/>
    <property type="match status" value="1"/>
</dbReference>
<keyword evidence="4" id="KW-1185">Reference proteome</keyword>
<name>A0ABU2S5L0_9ACTN</name>
<dbReference type="PROSITE" id="PS51340">
    <property type="entry name" value="MOSC"/>
    <property type="match status" value="1"/>
</dbReference>
<dbReference type="PANTHER" id="PTHR14237">
    <property type="entry name" value="MOLYBDOPTERIN COFACTOR SULFURASE MOSC"/>
    <property type="match status" value="1"/>
</dbReference>
<evidence type="ECO:0000313" key="3">
    <source>
        <dbReference type="EMBL" id="MDT0444220.1"/>
    </source>
</evidence>
<dbReference type="InterPro" id="IPR005303">
    <property type="entry name" value="MOCOS_middle"/>
</dbReference>
<organism evidence="3 4">
    <name type="scientific">Streptomyces johnsoniae</name>
    <dbReference type="NCBI Taxonomy" id="3075532"/>
    <lineage>
        <taxon>Bacteria</taxon>
        <taxon>Bacillati</taxon>
        <taxon>Actinomycetota</taxon>
        <taxon>Actinomycetes</taxon>
        <taxon>Kitasatosporales</taxon>
        <taxon>Streptomycetaceae</taxon>
        <taxon>Streptomyces</taxon>
    </lineage>
</organism>
<dbReference type="RefSeq" id="WP_311618576.1">
    <property type="nucleotide sequence ID" value="NZ_JAVREV010000008.1"/>
</dbReference>
<accession>A0ABU2S5L0</accession>
<evidence type="ECO:0000259" key="2">
    <source>
        <dbReference type="PROSITE" id="PS51340"/>
    </source>
</evidence>
<dbReference type="PANTHER" id="PTHR14237:SF19">
    <property type="entry name" value="MITOCHONDRIAL AMIDOXIME REDUCING COMPONENT 1"/>
    <property type="match status" value="1"/>
</dbReference>
<evidence type="ECO:0000256" key="1">
    <source>
        <dbReference type="SAM" id="MobiDB-lite"/>
    </source>
</evidence>
<feature type="domain" description="MOSC" evidence="2">
    <location>
        <begin position="133"/>
        <end position="282"/>
    </location>
</feature>
<dbReference type="SUPFAM" id="SSF50800">
    <property type="entry name" value="PK beta-barrel domain-like"/>
    <property type="match status" value="1"/>
</dbReference>
<protein>
    <submittedName>
        <fullName evidence="3">MOSC domain-containing protein</fullName>
    </submittedName>
</protein>
<evidence type="ECO:0000313" key="4">
    <source>
        <dbReference type="Proteomes" id="UP001183615"/>
    </source>
</evidence>
<dbReference type="Pfam" id="PF03476">
    <property type="entry name" value="MOSC_N"/>
    <property type="match status" value="1"/>
</dbReference>
<comment type="caution">
    <text evidence="3">The sequence shown here is derived from an EMBL/GenBank/DDBJ whole genome shotgun (WGS) entry which is preliminary data.</text>
</comment>
<dbReference type="InterPro" id="IPR005302">
    <property type="entry name" value="MoCF_Sase_C"/>
</dbReference>
<proteinExistence type="predicted"/>
<sequence length="287" mass="29458">MTQVADAATAGHAAGAARVTALWTYPVKGCAGMPLTAARVGPAGLPHDRVFMVTDAAGTFRSQRADPLLAAIRPVVDAAGEVLTLHGGEGPVEVPVDLDGEPRPVRLFGRPFRGIDQGEAVAAWLTAVLGSPSRLVHVPRDHGRVTDGETPGTSGYADSSAVHLTTESSLADLNARIAAAGRAPVPMTRFRPNIVVDDLGGPYGEDAARRVAAGAARLAYAKPAVRCAVTLVDQRDGARAGPEPLRTLAGYRRTGEGGVTFGVKFSVPDGGALAVGDALLVTARAEP</sequence>
<reference evidence="4" key="1">
    <citation type="submission" date="2023-07" db="EMBL/GenBank/DDBJ databases">
        <title>30 novel species of actinomycetes from the DSMZ collection.</title>
        <authorList>
            <person name="Nouioui I."/>
        </authorList>
    </citation>
    <scope>NUCLEOTIDE SEQUENCE [LARGE SCALE GENOMIC DNA]</scope>
    <source>
        <strain evidence="4">DSM 41886</strain>
    </source>
</reference>
<dbReference type="EMBL" id="JAVREV010000008">
    <property type="protein sequence ID" value="MDT0444220.1"/>
    <property type="molecule type" value="Genomic_DNA"/>
</dbReference>
<feature type="compositionally biased region" description="Polar residues" evidence="1">
    <location>
        <begin position="151"/>
        <end position="160"/>
    </location>
</feature>
<dbReference type="Pfam" id="PF03473">
    <property type="entry name" value="MOSC"/>
    <property type="match status" value="1"/>
</dbReference>